<dbReference type="InterPro" id="IPR029063">
    <property type="entry name" value="SAM-dependent_MTases_sf"/>
</dbReference>
<dbReference type="InterPro" id="IPR006342">
    <property type="entry name" value="FkbM_mtfrase"/>
</dbReference>
<proteinExistence type="predicted"/>
<dbReference type="GO" id="GO:0031902">
    <property type="term" value="C:late endosome membrane"/>
    <property type="evidence" value="ECO:0007669"/>
    <property type="project" value="TreeGrafter"/>
</dbReference>
<evidence type="ECO:0000259" key="1">
    <source>
        <dbReference type="Pfam" id="PF05050"/>
    </source>
</evidence>
<reference evidence="2 3" key="1">
    <citation type="submission" date="2020-04" db="EMBL/GenBank/DDBJ databases">
        <authorList>
            <person name="Alioto T."/>
            <person name="Alioto T."/>
            <person name="Gomez Garrido J."/>
        </authorList>
    </citation>
    <scope>NUCLEOTIDE SEQUENCE [LARGE SCALE GENOMIC DNA]</scope>
</reference>
<dbReference type="InterPro" id="IPR053202">
    <property type="entry name" value="EGF_Rcpt_Signaling_Reg"/>
</dbReference>
<name>A0A8S1E4G1_9INSE</name>
<dbReference type="SUPFAM" id="SSF53335">
    <property type="entry name" value="S-adenosyl-L-methionine-dependent methyltransferases"/>
    <property type="match status" value="1"/>
</dbReference>
<dbReference type="Proteomes" id="UP000494165">
    <property type="component" value="Unassembled WGS sequence"/>
</dbReference>
<dbReference type="Pfam" id="PF05050">
    <property type="entry name" value="Methyltransf_21"/>
    <property type="match status" value="1"/>
</dbReference>
<organism evidence="2 3">
    <name type="scientific">Cloeon dipterum</name>
    <dbReference type="NCBI Taxonomy" id="197152"/>
    <lineage>
        <taxon>Eukaryota</taxon>
        <taxon>Metazoa</taxon>
        <taxon>Ecdysozoa</taxon>
        <taxon>Arthropoda</taxon>
        <taxon>Hexapoda</taxon>
        <taxon>Insecta</taxon>
        <taxon>Pterygota</taxon>
        <taxon>Palaeoptera</taxon>
        <taxon>Ephemeroptera</taxon>
        <taxon>Pisciforma</taxon>
        <taxon>Baetidae</taxon>
        <taxon>Cloeon</taxon>
    </lineage>
</organism>
<dbReference type="NCBIfam" id="TIGR01444">
    <property type="entry name" value="fkbM_fam"/>
    <property type="match status" value="1"/>
</dbReference>
<keyword evidence="3" id="KW-1185">Reference proteome</keyword>
<dbReference type="OrthoDB" id="6357215at2759"/>
<dbReference type="Gene3D" id="3.40.50.150">
    <property type="entry name" value="Vaccinia Virus protein VP39"/>
    <property type="match status" value="1"/>
</dbReference>
<protein>
    <recommendedName>
        <fullName evidence="1">Methyltransferase FkbM domain-containing protein</fullName>
    </recommendedName>
</protein>
<feature type="domain" description="Methyltransferase FkbM" evidence="1">
    <location>
        <begin position="101"/>
        <end position="257"/>
    </location>
</feature>
<gene>
    <name evidence="2" type="ORF">CLODIP_2_CD00603</name>
</gene>
<dbReference type="GO" id="GO:0005794">
    <property type="term" value="C:Golgi apparatus"/>
    <property type="evidence" value="ECO:0007669"/>
    <property type="project" value="TreeGrafter"/>
</dbReference>
<dbReference type="GO" id="GO:0016197">
    <property type="term" value="P:endosomal transport"/>
    <property type="evidence" value="ECO:0007669"/>
    <property type="project" value="TreeGrafter"/>
</dbReference>
<dbReference type="EMBL" id="CADEPI010000622">
    <property type="protein sequence ID" value="CAB3387768.1"/>
    <property type="molecule type" value="Genomic_DNA"/>
</dbReference>
<sequence>MDYNKKRTLVTCLVCSIIFLVIFNYDLIPLATVKLEEVKVLELKDLDGLAEDDEMLLAFTRQMLVKPSSGPYFLSKPGYYNPEYKYIVEKLRNRRNGFFIDCGAFDGEDASVTLPMEMNLNWRGILVEPAPRNFFRLRLKNRKSWILPICMSTTTNSTLVSYLDSEMHSRIIDHDRASSNSYALKTICVPFHTIARAMGVKKVDFFKLDVQGAEMAILKTIDFNRVTIDAMKIDHYKFSKEEKKEILRFMEEKGYILLNTTLFDYIYVHKRV</sequence>
<dbReference type="PANTHER" id="PTHR34009:SF2">
    <property type="entry name" value="PROTEIN STAR"/>
    <property type="match status" value="1"/>
</dbReference>
<dbReference type="PANTHER" id="PTHR34009">
    <property type="entry name" value="PROTEIN STAR"/>
    <property type="match status" value="1"/>
</dbReference>
<evidence type="ECO:0000313" key="3">
    <source>
        <dbReference type="Proteomes" id="UP000494165"/>
    </source>
</evidence>
<dbReference type="AlphaFoldDB" id="A0A8S1E4G1"/>
<dbReference type="GO" id="GO:0005789">
    <property type="term" value="C:endoplasmic reticulum membrane"/>
    <property type="evidence" value="ECO:0007669"/>
    <property type="project" value="TreeGrafter"/>
</dbReference>
<dbReference type="GO" id="GO:0005886">
    <property type="term" value="C:plasma membrane"/>
    <property type="evidence" value="ECO:0007669"/>
    <property type="project" value="TreeGrafter"/>
</dbReference>
<comment type="caution">
    <text evidence="2">The sequence shown here is derived from an EMBL/GenBank/DDBJ whole genome shotgun (WGS) entry which is preliminary data.</text>
</comment>
<evidence type="ECO:0000313" key="2">
    <source>
        <dbReference type="EMBL" id="CAB3387768.1"/>
    </source>
</evidence>
<accession>A0A8S1E4G1</accession>
<dbReference type="GO" id="GO:0006888">
    <property type="term" value="P:endoplasmic reticulum to Golgi vesicle-mediated transport"/>
    <property type="evidence" value="ECO:0007669"/>
    <property type="project" value="TreeGrafter"/>
</dbReference>